<dbReference type="AlphaFoldDB" id="A0A8T2U5Y0"/>
<dbReference type="Pfam" id="PF06839">
    <property type="entry name" value="Zn_ribbon_GRF"/>
    <property type="match status" value="1"/>
</dbReference>
<protein>
    <recommendedName>
        <fullName evidence="6">GRF-type domain-containing protein</fullName>
    </recommendedName>
</protein>
<keyword evidence="3" id="KW-0862">Zinc</keyword>
<keyword evidence="1" id="KW-0479">Metal-binding</keyword>
<dbReference type="EMBL" id="CM035414">
    <property type="protein sequence ID" value="KAH7429012.1"/>
    <property type="molecule type" value="Genomic_DNA"/>
</dbReference>
<gene>
    <name evidence="7" type="ORF">KP509_09G027300</name>
</gene>
<dbReference type="EMBL" id="CM035414">
    <property type="protein sequence ID" value="KAH7429014.1"/>
    <property type="molecule type" value="Genomic_DNA"/>
</dbReference>
<name>A0A8T2U5Y0_CERRI</name>
<dbReference type="EMBL" id="CM035414">
    <property type="protein sequence ID" value="KAH7429013.1"/>
    <property type="molecule type" value="Genomic_DNA"/>
</dbReference>
<feature type="compositionally biased region" description="Polar residues" evidence="5">
    <location>
        <begin position="189"/>
        <end position="212"/>
    </location>
</feature>
<feature type="region of interest" description="Disordered" evidence="5">
    <location>
        <begin position="170"/>
        <end position="222"/>
    </location>
</feature>
<evidence type="ECO:0000256" key="1">
    <source>
        <dbReference type="ARBA" id="ARBA00022723"/>
    </source>
</evidence>
<keyword evidence="8" id="KW-1185">Reference proteome</keyword>
<keyword evidence="2 4" id="KW-0863">Zinc-finger</keyword>
<evidence type="ECO:0000259" key="6">
    <source>
        <dbReference type="PROSITE" id="PS51999"/>
    </source>
</evidence>
<dbReference type="Proteomes" id="UP000825935">
    <property type="component" value="Chromosome 9"/>
</dbReference>
<evidence type="ECO:0000256" key="5">
    <source>
        <dbReference type="SAM" id="MobiDB-lite"/>
    </source>
</evidence>
<feature type="region of interest" description="Disordered" evidence="5">
    <location>
        <begin position="292"/>
        <end position="313"/>
    </location>
</feature>
<evidence type="ECO:0000256" key="2">
    <source>
        <dbReference type="ARBA" id="ARBA00022771"/>
    </source>
</evidence>
<evidence type="ECO:0000256" key="3">
    <source>
        <dbReference type="ARBA" id="ARBA00022833"/>
    </source>
</evidence>
<evidence type="ECO:0000256" key="4">
    <source>
        <dbReference type="PROSITE-ProRule" id="PRU01343"/>
    </source>
</evidence>
<evidence type="ECO:0000313" key="7">
    <source>
        <dbReference type="EMBL" id="KAH7429015.1"/>
    </source>
</evidence>
<evidence type="ECO:0000313" key="8">
    <source>
        <dbReference type="Proteomes" id="UP000825935"/>
    </source>
</evidence>
<proteinExistence type="predicted"/>
<accession>A0A8T2U5Y0</accession>
<feature type="domain" description="GRF-type" evidence="6">
    <location>
        <begin position="234"/>
        <end position="285"/>
    </location>
</feature>
<feature type="compositionally biased region" description="Basic and acidic residues" evidence="5">
    <location>
        <begin position="213"/>
        <end position="222"/>
    </location>
</feature>
<dbReference type="GO" id="GO:0008270">
    <property type="term" value="F:zinc ion binding"/>
    <property type="evidence" value="ECO:0007669"/>
    <property type="project" value="UniProtKB-KW"/>
</dbReference>
<dbReference type="PROSITE" id="PS51999">
    <property type="entry name" value="ZF_GRF"/>
    <property type="match status" value="2"/>
</dbReference>
<dbReference type="OrthoDB" id="1926615at2759"/>
<sequence length="313" mass="35722">MEGLDDKKRLCQCGREAVEKTAGPRSANHGLRYLCCDRFVFFGKKKDYCSFFEWIDQPRVTKEEMKEARALKREKKDTGNTPAIQPARMAKRSVKGSRNHAMPNEVQISSENHNVEAITSLESETHDDALKSGSLVGRDDPIEENGKVICTSDILLSRVPTEDAQFDNYSVTEQQHESCPDLPSEYEAGSNNPKDIKQHSTQMGHGTDFNLSQDKRSTVDDKQLHNEDLEVPSCLCGRAAELKTVSRGPNKGLRFWVCWNSRPFYVKKKTNGEESCKFFRWVDTPCERSDALKNAEKQRKRENRKRKELSLLS</sequence>
<dbReference type="InterPro" id="IPR010666">
    <property type="entry name" value="Znf_GRF"/>
</dbReference>
<dbReference type="EMBL" id="CM035414">
    <property type="protein sequence ID" value="KAH7429015.1"/>
    <property type="molecule type" value="Genomic_DNA"/>
</dbReference>
<organism evidence="7 8">
    <name type="scientific">Ceratopteris richardii</name>
    <name type="common">Triangle waterfern</name>
    <dbReference type="NCBI Taxonomy" id="49495"/>
    <lineage>
        <taxon>Eukaryota</taxon>
        <taxon>Viridiplantae</taxon>
        <taxon>Streptophyta</taxon>
        <taxon>Embryophyta</taxon>
        <taxon>Tracheophyta</taxon>
        <taxon>Polypodiopsida</taxon>
        <taxon>Polypodiidae</taxon>
        <taxon>Polypodiales</taxon>
        <taxon>Pteridineae</taxon>
        <taxon>Pteridaceae</taxon>
        <taxon>Parkerioideae</taxon>
        <taxon>Ceratopteris</taxon>
    </lineage>
</organism>
<dbReference type="PANTHER" id="PTHR33248">
    <property type="entry name" value="ZINC ION-BINDING PROTEIN"/>
    <property type="match status" value="1"/>
</dbReference>
<feature type="domain" description="GRF-type" evidence="6">
    <location>
        <begin position="11"/>
        <end position="58"/>
    </location>
</feature>
<reference evidence="7" key="1">
    <citation type="submission" date="2021-08" db="EMBL/GenBank/DDBJ databases">
        <title>WGS assembly of Ceratopteris richardii.</title>
        <authorList>
            <person name="Marchant D.B."/>
            <person name="Chen G."/>
            <person name="Jenkins J."/>
            <person name="Shu S."/>
            <person name="Leebens-Mack J."/>
            <person name="Grimwood J."/>
            <person name="Schmutz J."/>
            <person name="Soltis P."/>
            <person name="Soltis D."/>
            <person name="Chen Z.-H."/>
        </authorList>
    </citation>
    <scope>NUCLEOTIDE SEQUENCE</scope>
    <source>
        <strain evidence="7">Whitten #5841</strain>
        <tissue evidence="7">Leaf</tissue>
    </source>
</reference>
<comment type="caution">
    <text evidence="7">The sequence shown here is derived from an EMBL/GenBank/DDBJ whole genome shotgun (WGS) entry which is preliminary data.</text>
</comment>